<dbReference type="HOGENOM" id="CLU_837919_0_0_1"/>
<evidence type="ECO:0000259" key="3">
    <source>
        <dbReference type="PROSITE" id="PS50222"/>
    </source>
</evidence>
<proteinExistence type="predicted"/>
<dbReference type="EnsemblProtists" id="EOD36541">
    <property type="protein sequence ID" value="EOD36541"/>
    <property type="gene ID" value="EMIHUDRAFT_226319"/>
</dbReference>
<dbReference type="AlphaFoldDB" id="A0A0D3KLA6"/>
<reference evidence="4" key="2">
    <citation type="submission" date="2024-10" db="UniProtKB">
        <authorList>
            <consortium name="EnsemblProtists"/>
        </authorList>
    </citation>
    <scope>IDENTIFICATION</scope>
</reference>
<accession>A0A0D3KLA6</accession>
<dbReference type="InterPro" id="IPR018247">
    <property type="entry name" value="EF_Hand_1_Ca_BS"/>
</dbReference>
<sequence length="391" mass="42625">MSMKLAVRVPAGMSPGQTVTFPSTSGGQMFTTVIPVGVEAGQTFVVEVPQQEPPPTPPPDVPMGLPVSPMRSRSLRAPRAPVASTAPLDTATGASPVAPTWQDGQALRHAECPICFEPLASGPVGVFLAGGRRVSNHFFNLGAAQEWLRSGNGHCPLTRLPISSVLAVPDLRADLQAWWRVVDVNGDGRLSRHELIEALKAPLPMRRRLDRSGFIERAEAPGLVAFVFASSGGGKGPIPDMARGRLGRCRHWEPSRKLRPPLLKARDKLGWYNYWDEDNSGSLEKEEDRSGFIERAEAPGLVAFVFASSGGGKGPIPDMARGRLGRCRHWEPSRKLRPPLLKARDKLGWYNYWDEDNSGSLEKEEQMRSTVDAIWAVFDADGSGSIERDEA</sequence>
<dbReference type="RefSeq" id="XP_005788970.1">
    <property type="nucleotide sequence ID" value="XM_005788913.1"/>
</dbReference>
<dbReference type="SUPFAM" id="SSF47473">
    <property type="entry name" value="EF-hand"/>
    <property type="match status" value="1"/>
</dbReference>
<protein>
    <recommendedName>
        <fullName evidence="3">EF-hand domain-containing protein</fullName>
    </recommendedName>
</protein>
<keyword evidence="1" id="KW-0106">Calcium</keyword>
<dbReference type="PROSITE" id="PS50222">
    <property type="entry name" value="EF_HAND_2"/>
    <property type="match status" value="2"/>
</dbReference>
<organism evidence="4 5">
    <name type="scientific">Emiliania huxleyi (strain CCMP1516)</name>
    <dbReference type="NCBI Taxonomy" id="280463"/>
    <lineage>
        <taxon>Eukaryota</taxon>
        <taxon>Haptista</taxon>
        <taxon>Haptophyta</taxon>
        <taxon>Prymnesiophyceae</taxon>
        <taxon>Isochrysidales</taxon>
        <taxon>Noelaerhabdaceae</taxon>
        <taxon>Emiliania</taxon>
    </lineage>
</organism>
<feature type="domain" description="EF-hand" evidence="3">
    <location>
        <begin position="366"/>
        <end position="391"/>
    </location>
</feature>
<feature type="domain" description="EF-hand" evidence="3">
    <location>
        <begin position="170"/>
        <end position="205"/>
    </location>
</feature>
<keyword evidence="5" id="KW-1185">Reference proteome</keyword>
<reference evidence="5" key="1">
    <citation type="journal article" date="2013" name="Nature">
        <title>Pan genome of the phytoplankton Emiliania underpins its global distribution.</title>
        <authorList>
            <person name="Read B.A."/>
            <person name="Kegel J."/>
            <person name="Klute M.J."/>
            <person name="Kuo A."/>
            <person name="Lefebvre S.C."/>
            <person name="Maumus F."/>
            <person name="Mayer C."/>
            <person name="Miller J."/>
            <person name="Monier A."/>
            <person name="Salamov A."/>
            <person name="Young J."/>
            <person name="Aguilar M."/>
            <person name="Claverie J.M."/>
            <person name="Frickenhaus S."/>
            <person name="Gonzalez K."/>
            <person name="Herman E.K."/>
            <person name="Lin Y.C."/>
            <person name="Napier J."/>
            <person name="Ogata H."/>
            <person name="Sarno A.F."/>
            <person name="Shmutz J."/>
            <person name="Schroeder D."/>
            <person name="de Vargas C."/>
            <person name="Verret F."/>
            <person name="von Dassow P."/>
            <person name="Valentin K."/>
            <person name="Van de Peer Y."/>
            <person name="Wheeler G."/>
            <person name="Dacks J.B."/>
            <person name="Delwiche C.F."/>
            <person name="Dyhrman S.T."/>
            <person name="Glockner G."/>
            <person name="John U."/>
            <person name="Richards T."/>
            <person name="Worden A.Z."/>
            <person name="Zhang X."/>
            <person name="Grigoriev I.V."/>
            <person name="Allen A.E."/>
            <person name="Bidle K."/>
            <person name="Borodovsky M."/>
            <person name="Bowler C."/>
            <person name="Brownlee C."/>
            <person name="Cock J.M."/>
            <person name="Elias M."/>
            <person name="Gladyshev V.N."/>
            <person name="Groth M."/>
            <person name="Guda C."/>
            <person name="Hadaegh A."/>
            <person name="Iglesias-Rodriguez M.D."/>
            <person name="Jenkins J."/>
            <person name="Jones B.M."/>
            <person name="Lawson T."/>
            <person name="Leese F."/>
            <person name="Lindquist E."/>
            <person name="Lobanov A."/>
            <person name="Lomsadze A."/>
            <person name="Malik S.B."/>
            <person name="Marsh M.E."/>
            <person name="Mackinder L."/>
            <person name="Mock T."/>
            <person name="Mueller-Roeber B."/>
            <person name="Pagarete A."/>
            <person name="Parker M."/>
            <person name="Probert I."/>
            <person name="Quesneville H."/>
            <person name="Raines C."/>
            <person name="Rensing S.A."/>
            <person name="Riano-Pachon D.M."/>
            <person name="Richier S."/>
            <person name="Rokitta S."/>
            <person name="Shiraiwa Y."/>
            <person name="Soanes D.M."/>
            <person name="van der Giezen M."/>
            <person name="Wahlund T.M."/>
            <person name="Williams B."/>
            <person name="Wilson W."/>
            <person name="Wolfe G."/>
            <person name="Wurch L.L."/>
        </authorList>
    </citation>
    <scope>NUCLEOTIDE SEQUENCE</scope>
</reference>
<evidence type="ECO:0000313" key="5">
    <source>
        <dbReference type="Proteomes" id="UP000013827"/>
    </source>
</evidence>
<dbReference type="SUPFAM" id="SSF57850">
    <property type="entry name" value="RING/U-box"/>
    <property type="match status" value="1"/>
</dbReference>
<dbReference type="InterPro" id="IPR011992">
    <property type="entry name" value="EF-hand-dom_pair"/>
</dbReference>
<dbReference type="STRING" id="2903.R1FLR5"/>
<dbReference type="PROSITE" id="PS00018">
    <property type="entry name" value="EF_HAND_1"/>
    <property type="match status" value="1"/>
</dbReference>
<dbReference type="KEGG" id="ehx:EMIHUDRAFT_226319"/>
<name>A0A0D3KLA6_EMIH1</name>
<dbReference type="Proteomes" id="UP000013827">
    <property type="component" value="Unassembled WGS sequence"/>
</dbReference>
<dbReference type="PaxDb" id="2903-EOD36541"/>
<dbReference type="Pfam" id="PF13202">
    <property type="entry name" value="EF-hand_5"/>
    <property type="match status" value="1"/>
</dbReference>
<evidence type="ECO:0000256" key="1">
    <source>
        <dbReference type="ARBA" id="ARBA00022837"/>
    </source>
</evidence>
<dbReference type="GeneID" id="17281811"/>
<dbReference type="GO" id="GO:0005509">
    <property type="term" value="F:calcium ion binding"/>
    <property type="evidence" value="ECO:0007669"/>
    <property type="project" value="InterPro"/>
</dbReference>
<dbReference type="InterPro" id="IPR002048">
    <property type="entry name" value="EF_hand_dom"/>
</dbReference>
<dbReference type="SMART" id="SM00054">
    <property type="entry name" value="EFh"/>
    <property type="match status" value="2"/>
</dbReference>
<dbReference type="Gene3D" id="1.10.238.10">
    <property type="entry name" value="EF-hand"/>
    <property type="match status" value="1"/>
</dbReference>
<evidence type="ECO:0000256" key="2">
    <source>
        <dbReference type="SAM" id="MobiDB-lite"/>
    </source>
</evidence>
<feature type="region of interest" description="Disordered" evidence="2">
    <location>
        <begin position="76"/>
        <end position="95"/>
    </location>
</feature>
<evidence type="ECO:0000313" key="4">
    <source>
        <dbReference type="EnsemblProtists" id="EOD36541"/>
    </source>
</evidence>